<feature type="signal peptide" evidence="1">
    <location>
        <begin position="1"/>
        <end position="22"/>
    </location>
</feature>
<organism evidence="2 3">
    <name type="scientific">Paramagnetospirillum marisnigri</name>
    <dbReference type="NCBI Taxonomy" id="1285242"/>
    <lineage>
        <taxon>Bacteria</taxon>
        <taxon>Pseudomonadati</taxon>
        <taxon>Pseudomonadota</taxon>
        <taxon>Alphaproteobacteria</taxon>
        <taxon>Rhodospirillales</taxon>
        <taxon>Magnetospirillaceae</taxon>
        <taxon>Paramagnetospirillum</taxon>
    </lineage>
</organism>
<gene>
    <name evidence="2" type="ORF">A6A04_07065</name>
</gene>
<dbReference type="Pfam" id="PF11322">
    <property type="entry name" value="DUF3124"/>
    <property type="match status" value="1"/>
</dbReference>
<evidence type="ECO:0000256" key="1">
    <source>
        <dbReference type="SAM" id="SignalP"/>
    </source>
</evidence>
<feature type="chain" id="PRO_5008091802" description="DUF3124 domain-containing protein" evidence="1">
    <location>
        <begin position="23"/>
        <end position="162"/>
    </location>
</feature>
<reference evidence="2 3" key="1">
    <citation type="submission" date="2016-04" db="EMBL/GenBank/DDBJ databases">
        <title>Draft genome sequence of freshwater magnetotactic bacteria Magnetospirillum marisnigri SP-1 and Magnetospirillum moscoviense BB-1.</title>
        <authorList>
            <person name="Koziaeva V."/>
            <person name="Dziuba M.V."/>
            <person name="Ivanov T.M."/>
            <person name="Kuznetsov B."/>
            <person name="Grouzdev D.S."/>
        </authorList>
    </citation>
    <scope>NUCLEOTIDE SEQUENCE [LARGE SCALE GENOMIC DNA]</scope>
    <source>
        <strain evidence="2 3">SP-1</strain>
    </source>
</reference>
<sequence length="162" mass="17561">MRLVPMTAALLLSILLAHPAVAEDVVTLSKGQSVYVPVYSHISHGNLDSQGQPMTLLLSAMLSIRNTDLHHPITVKSARYYDTDGKVLKEFVAKPVALGAMASMEQFIEHRDKSGGSGANFVVEWVADKPVNPPIIETVNAYFFGTQSVAFTSPGRVIQTKP</sequence>
<dbReference type="AlphaFoldDB" id="A0A178MAT6"/>
<evidence type="ECO:0008006" key="4">
    <source>
        <dbReference type="Google" id="ProtNLM"/>
    </source>
</evidence>
<dbReference type="RefSeq" id="WP_068495374.1">
    <property type="nucleotide sequence ID" value="NZ_LWQT01000098.1"/>
</dbReference>
<evidence type="ECO:0000313" key="2">
    <source>
        <dbReference type="EMBL" id="OAN45646.1"/>
    </source>
</evidence>
<dbReference type="STRING" id="1285242.A6A04_07065"/>
<keyword evidence="1" id="KW-0732">Signal</keyword>
<comment type="caution">
    <text evidence="2">The sequence shown here is derived from an EMBL/GenBank/DDBJ whole genome shotgun (WGS) entry which is preliminary data.</text>
</comment>
<keyword evidence="3" id="KW-1185">Reference proteome</keyword>
<dbReference type="OrthoDB" id="283474at2"/>
<protein>
    <recommendedName>
        <fullName evidence="4">DUF3124 domain-containing protein</fullName>
    </recommendedName>
</protein>
<dbReference type="EMBL" id="LWQT01000098">
    <property type="protein sequence ID" value="OAN45646.1"/>
    <property type="molecule type" value="Genomic_DNA"/>
</dbReference>
<accession>A0A178MAT6</accession>
<name>A0A178MAT6_9PROT</name>
<evidence type="ECO:0000313" key="3">
    <source>
        <dbReference type="Proteomes" id="UP000078428"/>
    </source>
</evidence>
<dbReference type="Proteomes" id="UP000078428">
    <property type="component" value="Unassembled WGS sequence"/>
</dbReference>
<dbReference type="InterPro" id="IPR021471">
    <property type="entry name" value="DUF3124"/>
</dbReference>
<proteinExistence type="predicted"/>